<protein>
    <recommendedName>
        <fullName evidence="3">PH domain-containing protein</fullName>
    </recommendedName>
</protein>
<comment type="caution">
    <text evidence="4">The sequence shown here is derived from an EMBL/GenBank/DDBJ whole genome shotgun (WGS) entry which is preliminary data.</text>
</comment>
<evidence type="ECO:0000256" key="1">
    <source>
        <dbReference type="ARBA" id="ARBA00022553"/>
    </source>
</evidence>
<dbReference type="PROSITE" id="PS50003">
    <property type="entry name" value="PH_DOMAIN"/>
    <property type="match status" value="1"/>
</dbReference>
<feature type="compositionally biased region" description="Polar residues" evidence="2">
    <location>
        <begin position="1"/>
        <end position="15"/>
    </location>
</feature>
<reference evidence="4 5" key="1">
    <citation type="journal article" date="2024" name="Commun. Biol.">
        <title>Comparative genomic analysis of thermophilic fungi reveals convergent evolutionary adaptations and gene losses.</title>
        <authorList>
            <person name="Steindorff A.S."/>
            <person name="Aguilar-Pontes M.V."/>
            <person name="Robinson A.J."/>
            <person name="Andreopoulos B."/>
            <person name="LaButti K."/>
            <person name="Kuo A."/>
            <person name="Mondo S."/>
            <person name="Riley R."/>
            <person name="Otillar R."/>
            <person name="Haridas S."/>
            <person name="Lipzen A."/>
            <person name="Grimwood J."/>
            <person name="Schmutz J."/>
            <person name="Clum A."/>
            <person name="Reid I.D."/>
            <person name="Moisan M.C."/>
            <person name="Butler G."/>
            <person name="Nguyen T.T.M."/>
            <person name="Dewar K."/>
            <person name="Conant G."/>
            <person name="Drula E."/>
            <person name="Henrissat B."/>
            <person name="Hansel C."/>
            <person name="Singer S."/>
            <person name="Hutchinson M.I."/>
            <person name="de Vries R.P."/>
            <person name="Natvig D.O."/>
            <person name="Powell A.J."/>
            <person name="Tsang A."/>
            <person name="Grigoriev I.V."/>
        </authorList>
    </citation>
    <scope>NUCLEOTIDE SEQUENCE [LARGE SCALE GENOMIC DNA]</scope>
    <source>
        <strain evidence="4 5">CBS 494.80</strain>
    </source>
</reference>
<dbReference type="InterPro" id="IPR043453">
    <property type="entry name" value="Slm1_PH"/>
</dbReference>
<feature type="region of interest" description="Disordered" evidence="2">
    <location>
        <begin position="1"/>
        <end position="42"/>
    </location>
</feature>
<dbReference type="PANTHER" id="PTHR31941:SF1">
    <property type="entry name" value="CYTOSKELETAL SIGNALING PROTEIN SLM1"/>
    <property type="match status" value="1"/>
</dbReference>
<dbReference type="PANTHER" id="PTHR31941">
    <property type="entry name" value="CYTOSKELETAL SIGNALING PROTEIN SLM1"/>
    <property type="match status" value="1"/>
</dbReference>
<dbReference type="EMBL" id="JAZHXI010000007">
    <property type="protein sequence ID" value="KAL2069872.1"/>
    <property type="molecule type" value="Genomic_DNA"/>
</dbReference>
<proteinExistence type="predicted"/>
<dbReference type="SUPFAM" id="SSF50729">
    <property type="entry name" value="PH domain-like"/>
    <property type="match status" value="1"/>
</dbReference>
<name>A0ABR4CK46_9HELO</name>
<dbReference type="Pfam" id="PF20399">
    <property type="entry name" value="PH_20"/>
    <property type="match status" value="1"/>
</dbReference>
<dbReference type="Gene3D" id="2.30.29.30">
    <property type="entry name" value="Pleckstrin-homology domain (PH domain)/Phosphotyrosine-binding domain (PTB)"/>
    <property type="match status" value="1"/>
</dbReference>
<dbReference type="InterPro" id="IPR046869">
    <property type="entry name" value="SLM1/RGC1-like_PH"/>
</dbReference>
<dbReference type="InterPro" id="IPR046868">
    <property type="entry name" value="BAR_4"/>
</dbReference>
<evidence type="ECO:0000313" key="4">
    <source>
        <dbReference type="EMBL" id="KAL2069872.1"/>
    </source>
</evidence>
<feature type="compositionally biased region" description="Polar residues" evidence="2">
    <location>
        <begin position="463"/>
        <end position="473"/>
    </location>
</feature>
<feature type="compositionally biased region" description="Polar residues" evidence="2">
    <location>
        <begin position="25"/>
        <end position="34"/>
    </location>
</feature>
<organism evidence="4 5">
    <name type="scientific">Oculimacula yallundae</name>
    <dbReference type="NCBI Taxonomy" id="86028"/>
    <lineage>
        <taxon>Eukaryota</taxon>
        <taxon>Fungi</taxon>
        <taxon>Dikarya</taxon>
        <taxon>Ascomycota</taxon>
        <taxon>Pezizomycotina</taxon>
        <taxon>Leotiomycetes</taxon>
        <taxon>Helotiales</taxon>
        <taxon>Ploettnerulaceae</taxon>
        <taxon>Oculimacula</taxon>
    </lineage>
</organism>
<dbReference type="InterPro" id="IPR027267">
    <property type="entry name" value="AH/BAR_dom_sf"/>
</dbReference>
<dbReference type="Proteomes" id="UP001595075">
    <property type="component" value="Unassembled WGS sequence"/>
</dbReference>
<evidence type="ECO:0000256" key="2">
    <source>
        <dbReference type="SAM" id="MobiDB-lite"/>
    </source>
</evidence>
<feature type="domain" description="PH" evidence="3">
    <location>
        <begin position="315"/>
        <end position="425"/>
    </location>
</feature>
<feature type="region of interest" description="Disordered" evidence="2">
    <location>
        <begin position="447"/>
        <end position="473"/>
    </location>
</feature>
<dbReference type="InterPro" id="IPR001849">
    <property type="entry name" value="PH_domain"/>
</dbReference>
<sequence>MLRTSSKMSAQQPSLPGSHPVTMPLRQTSTSSALSDDAVPITNPKDTSELLTERLQAWKHAVAHLEAYVEATEKIQKAHAKEYEKVLKTISDPLKEGHHFDQNLGGIAGLFENMRQNTQGMVNTHIETEKNLKGSVLPILDRLHKEIKNKSKELAGGAGKSAKEVDKARNTTQKHIELLGQHTAGFGSSGGKMTANDDPYVLQRGVYHRLGKQVLEENNNKHDLIAVQQNFSQFETHIVEVIQQALMSFNQFVGGQAQKIEQLYSDMLGTAQAVPLNFEWTGFVERNRAMLIDPNSADRTIDGIAFPNQNHASTQAVIEGSLERKSRNKLSMSGYSTAYYVVTPSKFLHEFKDADNLRKDPVPEISIYLPDAVIGSTSGEKFNIKGKDVSKGIGSKLSGSSEFQFKAHTAADATKWYEAIRSVVGAGPATEPMSPISPVSPINNTASQPPVYADEKQGAPAPLQTSGMTGQQTVASPTVVSPTYAQGSAPTGAVAPTAHDKI</sequence>
<dbReference type="Pfam" id="PF20400">
    <property type="entry name" value="BAR_4"/>
    <property type="match status" value="1"/>
</dbReference>
<evidence type="ECO:0000259" key="3">
    <source>
        <dbReference type="PROSITE" id="PS50003"/>
    </source>
</evidence>
<dbReference type="SUPFAM" id="SSF103657">
    <property type="entry name" value="BAR/IMD domain-like"/>
    <property type="match status" value="1"/>
</dbReference>
<dbReference type="CDD" id="cd13311">
    <property type="entry name" value="PH_Slm1"/>
    <property type="match status" value="1"/>
</dbReference>
<accession>A0ABR4CK46</accession>
<dbReference type="Gene3D" id="1.20.1270.60">
    <property type="entry name" value="Arfaptin homology (AH) domain/BAR domain"/>
    <property type="match status" value="1"/>
</dbReference>
<gene>
    <name evidence="4" type="ORF">VTL71DRAFT_14551</name>
</gene>
<evidence type="ECO:0000313" key="5">
    <source>
        <dbReference type="Proteomes" id="UP001595075"/>
    </source>
</evidence>
<keyword evidence="1" id="KW-0597">Phosphoprotein</keyword>
<keyword evidence="5" id="KW-1185">Reference proteome</keyword>
<dbReference type="InterPro" id="IPR011993">
    <property type="entry name" value="PH-like_dom_sf"/>
</dbReference>
<dbReference type="SMART" id="SM00233">
    <property type="entry name" value="PH"/>
    <property type="match status" value="1"/>
</dbReference>